<evidence type="ECO:0000256" key="6">
    <source>
        <dbReference type="ARBA" id="ARBA00022844"/>
    </source>
</evidence>
<evidence type="ECO:0000256" key="9">
    <source>
        <dbReference type="ARBA" id="ARBA00023136"/>
    </source>
</evidence>
<dbReference type="GO" id="GO:0033644">
    <property type="term" value="C:host cell membrane"/>
    <property type="evidence" value="ECO:0007669"/>
    <property type="project" value="UniProtKB-SubCell"/>
</dbReference>
<evidence type="ECO:0000256" key="8">
    <source>
        <dbReference type="ARBA" id="ARBA00023015"/>
    </source>
</evidence>
<dbReference type="GeneID" id="80540122"/>
<dbReference type="GO" id="GO:0006355">
    <property type="term" value="P:regulation of DNA-templated transcription"/>
    <property type="evidence" value="ECO:0007669"/>
    <property type="project" value="InterPro"/>
</dbReference>
<proteinExistence type="inferred from homology"/>
<reference evidence="13" key="1">
    <citation type="journal article" date="2020" name="Emerg. Infect. Dis.">
        <title>Identification of a Novel alpha-herpesvirus Associated with Ulcerative Stomatitis in Donkeys.</title>
        <authorList>
            <person name="Martella V."/>
            <person name="Lanave G."/>
            <person name="Camero M."/>
            <person name="Larocca V."/>
            <person name="Lorusso E."/>
            <person name="Catella C."/>
            <person name="Capozza P."/>
            <person name="Tempesta M."/>
            <person name="Buonavoglia C."/>
        </authorList>
    </citation>
    <scope>NUCLEOTIDE SEQUENCE</scope>
    <source>
        <strain evidence="13">AsHV/Bari/2011/740</strain>
    </source>
</reference>
<feature type="region of interest" description="Disordered" evidence="12">
    <location>
        <begin position="524"/>
        <end position="589"/>
    </location>
</feature>
<keyword evidence="10" id="KW-0804">Transcription</keyword>
<dbReference type="GO" id="GO:0019033">
    <property type="term" value="C:viral tegument"/>
    <property type="evidence" value="ECO:0007669"/>
    <property type="project" value="UniProtKB-SubCell"/>
</dbReference>
<evidence type="ECO:0000256" key="1">
    <source>
        <dbReference type="ARBA" id="ARBA00004535"/>
    </source>
</evidence>
<sequence length="742" mass="79320">MDQNAPWPHVSRTLIERRAAKGCMLPTPGDVMEAAVMALKEAAEGLAPARLFSAERAAALSVIHNNDVPEPLITAAVAGDVSGEYRKEYEGSARCNLDATELSADGIWQVVIKSYWRYLRESSGADVADCGAAGGKTQSTLSVMLLWSTFGKKRLSKHPFKHKSANAGYKADLESLRDALVKIEKYAYYMRPGDPMTKSDNTALRLHEILAYVATCYRWLLWFMDLTDARVLKKMDKGPVVTHGPRETRPPDELVRRHIKSGPGVSAGTGAALMLTTGTADVLVVLLRMSVAWTAHSWKSNTHGVTGAIVAAVELVTLLHHHLQYLVNLVFAGYACWLDGGIDDSYLNSALRAQGRFDHFVGRLVPVMSAASWANMERGVPAWFRYALAKSLVTHGSPTQYYLGVLDSIAGRGAGAGGGGGNGSSRRTASFSCPFRGPPQTPLPLPPGRGAASASASATRPRRGPRRSARAAGGGYYWGMSSLVPGAPSGPEAGRSAAGADVRSAPAAQDDGAWFMAGVYSAWRPRGESSSDESTAEEVGGTPYATLPASSDESEDERSLLYADTQTGPDEDRLADGGAASGAEADEYVCPDDEGLLFRGDEAHYQRPRVASVPLPDARRGPNYEHYMRPRSTAAVGEPRGADEGEAAANEYENEAECDGRGGAEAPRPQNAGPRPRSRHMDNSYGLPALAAMSAARTKAMSNPGARPPEEEAPFKRSASCRMKKSKRGRAPVRLDPHPGSL</sequence>
<feature type="compositionally biased region" description="Basic residues" evidence="12">
    <location>
        <begin position="722"/>
        <end position="731"/>
    </location>
</feature>
<evidence type="ECO:0000256" key="4">
    <source>
        <dbReference type="ARBA" id="ARBA00016652"/>
    </source>
</evidence>
<evidence type="ECO:0000256" key="7">
    <source>
        <dbReference type="ARBA" id="ARBA00022870"/>
    </source>
</evidence>
<dbReference type="EMBL" id="MT012704">
    <property type="protein sequence ID" value="QPI70124.1"/>
    <property type="molecule type" value="Genomic_DNA"/>
</dbReference>
<feature type="compositionally biased region" description="Pro residues" evidence="12">
    <location>
        <begin position="436"/>
        <end position="447"/>
    </location>
</feature>
<evidence type="ECO:0000256" key="3">
    <source>
        <dbReference type="ARBA" id="ARBA00010332"/>
    </source>
</evidence>
<dbReference type="Pfam" id="PF03387">
    <property type="entry name" value="Herpes_UL46"/>
    <property type="match status" value="1"/>
</dbReference>
<evidence type="ECO:0000313" key="14">
    <source>
        <dbReference type="Proteomes" id="UP001143705"/>
    </source>
</evidence>
<keyword evidence="9" id="KW-0472">Membrane</keyword>
<feature type="region of interest" description="Disordered" evidence="12">
    <location>
        <begin position="608"/>
        <end position="742"/>
    </location>
</feature>
<evidence type="ECO:0000256" key="2">
    <source>
        <dbReference type="ARBA" id="ARBA00004551"/>
    </source>
</evidence>
<keyword evidence="5" id="KW-0920">Virion tegument</keyword>
<dbReference type="InterPro" id="IPR005051">
    <property type="entry name" value="Herpes_UL46"/>
</dbReference>
<accession>A0A7S9YU09</accession>
<protein>
    <recommendedName>
        <fullName evidence="4">Tegument protein UL46 homolog</fullName>
    </recommendedName>
    <alternativeName>
        <fullName evidence="11">Tegument protein VP11/12 homolog</fullName>
    </alternativeName>
</protein>
<dbReference type="KEGG" id="vg:80540122"/>
<comment type="similarity">
    <text evidence="3">Belongs to the herpesviridae HHV-1 VP11/12 protein family.</text>
</comment>
<keyword evidence="14" id="KW-1185">Reference proteome</keyword>
<keyword evidence="7" id="KW-1043">Host membrane</keyword>
<name>A0A7S9YU09_9ALPH</name>
<keyword evidence="8" id="KW-0805">Transcription regulation</keyword>
<feature type="compositionally biased region" description="Low complexity" evidence="12">
    <location>
        <begin position="448"/>
        <end position="459"/>
    </location>
</feature>
<comment type="subcellular location">
    <subcellularLocation>
        <location evidence="2">Host membrane</location>
    </subcellularLocation>
    <subcellularLocation>
        <location evidence="1">Virion tegument</location>
    </subcellularLocation>
</comment>
<organism evidence="13 14">
    <name type="scientific">Equid herpesvirus 6</name>
    <dbReference type="NCBI Taxonomy" id="173566"/>
    <lineage>
        <taxon>Viruses</taxon>
        <taxon>Duplodnaviria</taxon>
        <taxon>Heunggongvirae</taxon>
        <taxon>Peploviricota</taxon>
        <taxon>Herviviricetes</taxon>
        <taxon>Herpesvirales</taxon>
        <taxon>Orthoherpesviridae</taxon>
        <taxon>Alphaherpesvirinae</taxon>
        <taxon>Varicellovirus</taxon>
    </lineage>
</organism>
<dbReference type="RefSeq" id="YP_010801413.1">
    <property type="nucleotide sequence ID" value="NC_076964.1"/>
</dbReference>
<evidence type="ECO:0000256" key="12">
    <source>
        <dbReference type="SAM" id="MobiDB-lite"/>
    </source>
</evidence>
<feature type="compositionally biased region" description="Basic residues" evidence="12">
    <location>
        <begin position="460"/>
        <end position="469"/>
    </location>
</feature>
<feature type="region of interest" description="Disordered" evidence="12">
    <location>
        <begin position="415"/>
        <end position="471"/>
    </location>
</feature>
<evidence type="ECO:0000256" key="11">
    <source>
        <dbReference type="ARBA" id="ARBA00033280"/>
    </source>
</evidence>
<evidence type="ECO:0000256" key="5">
    <source>
        <dbReference type="ARBA" id="ARBA00022580"/>
    </source>
</evidence>
<feature type="compositionally biased region" description="Basic and acidic residues" evidence="12">
    <location>
        <begin position="733"/>
        <end position="742"/>
    </location>
</feature>
<keyword evidence="6" id="KW-0946">Virion</keyword>
<feature type="compositionally biased region" description="Basic and acidic residues" evidence="12">
    <location>
        <begin position="617"/>
        <end position="628"/>
    </location>
</feature>
<dbReference type="Proteomes" id="UP001143705">
    <property type="component" value="Segment"/>
</dbReference>
<evidence type="ECO:0000313" key="13">
    <source>
        <dbReference type="EMBL" id="QPI70124.1"/>
    </source>
</evidence>
<evidence type="ECO:0000256" key="10">
    <source>
        <dbReference type="ARBA" id="ARBA00023163"/>
    </source>
</evidence>